<dbReference type="GO" id="GO:0017057">
    <property type="term" value="F:6-phosphogluconolactonase activity"/>
    <property type="evidence" value="ECO:0007669"/>
    <property type="project" value="TreeGrafter"/>
</dbReference>
<sequence length="385" mass="39401">MRYSFGVRVLLGSYSVPSPWTATPLGHGAGIVGLASAAGVRSGGGSPTGARAGSTLTRTGVWAASEINPSFLALAADGAVWAVTEPEQGGELLRFAPGRGGWPSTVAPARVTTGADAPCHLALGSPNTTGGAGSGAAAPPAVVFVSHYHGGVVTAIVCDADGLPERVAETITLPERGSGWDRSASRSRPHSVLVLPGSDGFLVADCGRDLIALCTWDQAAETATLRDVLALAPGTGPRHLARHAASGTLYASNQERGGVTVFTRENGRLRVREQVPGPGRGRARPVPSEIAVHPDGSSVVLANRVDDSLTVYAIAKDGGLTERVTVDSCGGTPRHFAFTPDGAALLVAHQDSDELVVFRWEDGRPVDPSRTPVATPTAVLALSGN</sequence>
<dbReference type="Gene3D" id="2.130.10.10">
    <property type="entry name" value="YVTN repeat-like/Quinoprotein amine dehydrogenase"/>
    <property type="match status" value="1"/>
</dbReference>
<dbReference type="GO" id="GO:0016853">
    <property type="term" value="F:isomerase activity"/>
    <property type="evidence" value="ECO:0007669"/>
    <property type="project" value="UniProtKB-KW"/>
</dbReference>
<reference evidence="2 3" key="1">
    <citation type="submission" date="2019-03" db="EMBL/GenBank/DDBJ databases">
        <title>Genomic analyses of the natural microbiome of Caenorhabditis elegans.</title>
        <authorList>
            <person name="Samuel B."/>
        </authorList>
    </citation>
    <scope>NUCLEOTIDE SEQUENCE [LARGE SCALE GENOMIC DNA]</scope>
    <source>
        <strain evidence="2 3">JUb18</strain>
    </source>
</reference>
<proteinExistence type="inferred from homology"/>
<dbReference type="SUPFAM" id="SSF63829">
    <property type="entry name" value="Calcium-dependent phosphotriesterase"/>
    <property type="match status" value="1"/>
</dbReference>
<dbReference type="InterPro" id="IPR050282">
    <property type="entry name" value="Cycloisomerase_2"/>
</dbReference>
<name>A0A4R6RQX9_9MICO</name>
<dbReference type="EMBL" id="SNYA01000011">
    <property type="protein sequence ID" value="TDP89140.1"/>
    <property type="molecule type" value="Genomic_DNA"/>
</dbReference>
<evidence type="ECO:0000256" key="1">
    <source>
        <dbReference type="ARBA" id="ARBA00005564"/>
    </source>
</evidence>
<dbReference type="InterPro" id="IPR019405">
    <property type="entry name" value="Lactonase_7-beta_prop"/>
</dbReference>
<keyword evidence="3" id="KW-1185">Reference proteome</keyword>
<dbReference type="AlphaFoldDB" id="A0A4R6RQX9"/>
<evidence type="ECO:0000313" key="3">
    <source>
        <dbReference type="Proteomes" id="UP000295601"/>
    </source>
</evidence>
<comment type="caution">
    <text evidence="2">The sequence shown here is derived from an EMBL/GenBank/DDBJ whole genome shotgun (WGS) entry which is preliminary data.</text>
</comment>
<keyword evidence="2" id="KW-0413">Isomerase</keyword>
<dbReference type="Pfam" id="PF10282">
    <property type="entry name" value="Lactonase"/>
    <property type="match status" value="1"/>
</dbReference>
<organism evidence="2 3">
    <name type="scientific">Leucobacter luti</name>
    <dbReference type="NCBI Taxonomy" id="340320"/>
    <lineage>
        <taxon>Bacteria</taxon>
        <taxon>Bacillati</taxon>
        <taxon>Actinomycetota</taxon>
        <taxon>Actinomycetes</taxon>
        <taxon>Micrococcales</taxon>
        <taxon>Microbacteriaceae</taxon>
        <taxon>Leucobacter</taxon>
    </lineage>
</organism>
<dbReference type="PANTHER" id="PTHR30344:SF1">
    <property type="entry name" value="6-PHOSPHOGLUCONOLACTONASE"/>
    <property type="match status" value="1"/>
</dbReference>
<accession>A0A4R6RQX9</accession>
<dbReference type="PANTHER" id="PTHR30344">
    <property type="entry name" value="6-PHOSPHOGLUCONOLACTONASE-RELATED"/>
    <property type="match status" value="1"/>
</dbReference>
<protein>
    <submittedName>
        <fullName evidence="2">6-phosphogluconolactonase (Cycloisomerase 2 family)</fullName>
    </submittedName>
</protein>
<comment type="similarity">
    <text evidence="1">Belongs to the cycloisomerase 2 family.</text>
</comment>
<gene>
    <name evidence="2" type="ORF">EDF62_3461</name>
</gene>
<dbReference type="InterPro" id="IPR015943">
    <property type="entry name" value="WD40/YVTN_repeat-like_dom_sf"/>
</dbReference>
<dbReference type="Proteomes" id="UP000295601">
    <property type="component" value="Unassembled WGS sequence"/>
</dbReference>
<evidence type="ECO:0000313" key="2">
    <source>
        <dbReference type="EMBL" id="TDP89140.1"/>
    </source>
</evidence>